<dbReference type="OrthoDB" id="4761251at2759"/>
<organism evidence="1 2">
    <name type="scientific">Pestalotiopsis fici (strain W106-1 / CGMCC3.15140)</name>
    <dbReference type="NCBI Taxonomy" id="1229662"/>
    <lineage>
        <taxon>Eukaryota</taxon>
        <taxon>Fungi</taxon>
        <taxon>Dikarya</taxon>
        <taxon>Ascomycota</taxon>
        <taxon>Pezizomycotina</taxon>
        <taxon>Sordariomycetes</taxon>
        <taxon>Xylariomycetidae</taxon>
        <taxon>Amphisphaeriales</taxon>
        <taxon>Sporocadaceae</taxon>
        <taxon>Pestalotiopsis</taxon>
    </lineage>
</organism>
<name>W3X218_PESFW</name>
<evidence type="ECO:0000313" key="2">
    <source>
        <dbReference type="Proteomes" id="UP000030651"/>
    </source>
</evidence>
<dbReference type="InParanoid" id="W3X218"/>
<dbReference type="GeneID" id="19274283"/>
<dbReference type="RefSeq" id="XP_007836042.1">
    <property type="nucleotide sequence ID" value="XM_007837851.1"/>
</dbReference>
<protein>
    <submittedName>
        <fullName evidence="1">Uncharacterized protein</fullName>
    </submittedName>
</protein>
<accession>W3X218</accession>
<reference evidence="2" key="1">
    <citation type="journal article" date="2015" name="BMC Genomics">
        <title>Genomic and transcriptomic analysis of the endophytic fungus Pestalotiopsis fici reveals its lifestyle and high potential for synthesis of natural products.</title>
        <authorList>
            <person name="Wang X."/>
            <person name="Zhang X."/>
            <person name="Liu L."/>
            <person name="Xiang M."/>
            <person name="Wang W."/>
            <person name="Sun X."/>
            <person name="Che Y."/>
            <person name="Guo L."/>
            <person name="Liu G."/>
            <person name="Guo L."/>
            <person name="Wang C."/>
            <person name="Yin W.B."/>
            <person name="Stadler M."/>
            <person name="Zhang X."/>
            <person name="Liu X."/>
        </authorList>
    </citation>
    <scope>NUCLEOTIDE SEQUENCE [LARGE SCALE GENOMIC DNA]</scope>
    <source>
        <strain evidence="2">W106-1 / CGMCC3.15140</strain>
    </source>
</reference>
<keyword evidence="2" id="KW-1185">Reference proteome</keyword>
<dbReference type="Proteomes" id="UP000030651">
    <property type="component" value="Unassembled WGS sequence"/>
</dbReference>
<dbReference type="EMBL" id="KI912114">
    <property type="protein sequence ID" value="ETS79417.1"/>
    <property type="molecule type" value="Genomic_DNA"/>
</dbReference>
<proteinExistence type="predicted"/>
<evidence type="ECO:0000313" key="1">
    <source>
        <dbReference type="EMBL" id="ETS79417.1"/>
    </source>
</evidence>
<dbReference type="AlphaFoldDB" id="W3X218"/>
<gene>
    <name evidence="1" type="ORF">PFICI_09270</name>
</gene>
<sequence length="152" mass="17944">MQQHTHSLFMRRTLHVWIEHQGVVHKFDHAFTSSPVMIAHIIYPADLFVMFQHYADHLGLDWDMDFYEMHLHRHKGRRSPPQADHKHLDTPLEDQLRIDELDTGQLRAMLLELAERDWEDVIFIKEVSGVLSEEDKELWEALEGLSSLALLD</sequence>
<dbReference type="KEGG" id="pfy:PFICI_09270"/>
<dbReference type="HOGENOM" id="CLU_1723004_0_0_1"/>